<evidence type="ECO:0000313" key="2">
    <source>
        <dbReference type="Proteomes" id="UP001233673"/>
    </source>
</evidence>
<dbReference type="Proteomes" id="UP001233673">
    <property type="component" value="Unassembled WGS sequence"/>
</dbReference>
<sequence>MKEDLLTHADRMLRDDTARTAGWWPRTVAFLLRGALEEDLTAFWFRTRPGTERASMRAQLHVLLEEDPPGTEVGRDAAAAWNALSRACHHHAYELAPTAAELRTWHTTVLNIRTALREQGTAAPPMSITA</sequence>
<organism evidence="1 2">
    <name type="scientific">Blastococcus carthaginiensis</name>
    <dbReference type="NCBI Taxonomy" id="3050034"/>
    <lineage>
        <taxon>Bacteria</taxon>
        <taxon>Bacillati</taxon>
        <taxon>Actinomycetota</taxon>
        <taxon>Actinomycetes</taxon>
        <taxon>Geodermatophilales</taxon>
        <taxon>Geodermatophilaceae</taxon>
        <taxon>Blastococcus</taxon>
    </lineage>
</organism>
<name>A0ABT9IFP5_9ACTN</name>
<protein>
    <submittedName>
        <fullName evidence="1">Uncharacterized protein</fullName>
    </submittedName>
</protein>
<reference evidence="2" key="1">
    <citation type="submission" date="2023-05" db="EMBL/GenBank/DDBJ databases">
        <title>Draft genome of Pseudofrankia sp. BMG5.37.</title>
        <authorList>
            <person name="Gtari M."/>
            <person name="Ghodhbane F."/>
            <person name="Sbissi I."/>
        </authorList>
    </citation>
    <scope>NUCLEOTIDE SEQUENCE [LARGE SCALE GENOMIC DNA]</scope>
    <source>
        <strain evidence="2">BMG 814</strain>
    </source>
</reference>
<comment type="caution">
    <text evidence="1">The sequence shown here is derived from an EMBL/GenBank/DDBJ whole genome shotgun (WGS) entry which is preliminary data.</text>
</comment>
<dbReference type="EMBL" id="JASNFN010000024">
    <property type="protein sequence ID" value="MDP5184399.1"/>
    <property type="molecule type" value="Genomic_DNA"/>
</dbReference>
<keyword evidence="2" id="KW-1185">Reference proteome</keyword>
<accession>A0ABT9IFP5</accession>
<dbReference type="RefSeq" id="WP_306000965.1">
    <property type="nucleotide sequence ID" value="NZ_JASNFN010000024.1"/>
</dbReference>
<proteinExistence type="predicted"/>
<evidence type="ECO:0000313" key="1">
    <source>
        <dbReference type="EMBL" id="MDP5184399.1"/>
    </source>
</evidence>
<gene>
    <name evidence="1" type="ORF">QOZ88_17325</name>
</gene>